<dbReference type="Proteomes" id="UP000807115">
    <property type="component" value="Chromosome 2"/>
</dbReference>
<dbReference type="KEGG" id="sbi:8063765"/>
<comment type="caution">
    <text evidence="1">The sequence shown here is derived from an EMBL/GenBank/DDBJ whole genome shotgun (WGS) entry which is preliminary data.</text>
</comment>
<dbReference type="Gene3D" id="3.30.300.130">
    <property type="entry name" value="Fe-S cluster assembly (FSCA)"/>
    <property type="match status" value="1"/>
</dbReference>
<gene>
    <name evidence="1" type="ORF">BDA96_02G253900</name>
</gene>
<evidence type="ECO:0000313" key="1">
    <source>
        <dbReference type="EMBL" id="KAG0544188.1"/>
    </source>
</evidence>
<dbReference type="Gramene" id="EER99072">
    <property type="protein sequence ID" value="EER99072"/>
    <property type="gene ID" value="SORBI_3002G242600"/>
</dbReference>
<dbReference type="PANTHER" id="PTHR36018">
    <property type="entry name" value="OS09G0481800 PROTEIN"/>
    <property type="match status" value="1"/>
</dbReference>
<sequence length="157" mass="16950">MAFAAVLGARPLAVPAPLSTSTPPPFFATSAYACVPRLTAAAAAARAVRYRRRGRRSRAAAAITASLDLTEDNVRLALDEAKSELGQLFDTSVGITGQVDLAELDGPFVKLRLKGKFWHTRATVVARIGNYLKNRIPEILEVEIEDEKQLDDSPAAF</sequence>
<proteinExistence type="predicted"/>
<name>A0A921RQW7_SORBI</name>
<dbReference type="OrthoDB" id="446939at2759"/>
<dbReference type="PANTHER" id="PTHR36018:SF1">
    <property type="entry name" value="OS09G0481800 PROTEIN"/>
    <property type="match status" value="1"/>
</dbReference>
<organism evidence="1 2">
    <name type="scientific">Sorghum bicolor</name>
    <name type="common">Sorghum</name>
    <name type="synonym">Sorghum vulgare</name>
    <dbReference type="NCBI Taxonomy" id="4558"/>
    <lineage>
        <taxon>Eukaryota</taxon>
        <taxon>Viridiplantae</taxon>
        <taxon>Streptophyta</taxon>
        <taxon>Embryophyta</taxon>
        <taxon>Tracheophyta</taxon>
        <taxon>Spermatophyta</taxon>
        <taxon>Magnoliopsida</taxon>
        <taxon>Liliopsida</taxon>
        <taxon>Poales</taxon>
        <taxon>Poaceae</taxon>
        <taxon>PACMAD clade</taxon>
        <taxon>Panicoideae</taxon>
        <taxon>Andropogonodae</taxon>
        <taxon>Andropogoneae</taxon>
        <taxon>Sorghinae</taxon>
        <taxon>Sorghum</taxon>
    </lineage>
</organism>
<dbReference type="InterPro" id="IPR034904">
    <property type="entry name" value="FSCA_dom_sf"/>
</dbReference>
<accession>A0A921RQW7</accession>
<reference evidence="1" key="1">
    <citation type="journal article" date="2019" name="BMC Genomics">
        <title>A new reference genome for Sorghum bicolor reveals high levels of sequence similarity between sweet and grain genotypes: implications for the genetics of sugar metabolism.</title>
        <authorList>
            <person name="Cooper E.A."/>
            <person name="Brenton Z.W."/>
            <person name="Flinn B.S."/>
            <person name="Jenkins J."/>
            <person name="Shu S."/>
            <person name="Flowers D."/>
            <person name="Luo F."/>
            <person name="Wang Y."/>
            <person name="Xia P."/>
            <person name="Barry K."/>
            <person name="Daum C."/>
            <person name="Lipzen A."/>
            <person name="Yoshinaga Y."/>
            <person name="Schmutz J."/>
            <person name="Saski C."/>
            <person name="Vermerris W."/>
            <person name="Kresovich S."/>
        </authorList>
    </citation>
    <scope>NUCLEOTIDE SEQUENCE</scope>
</reference>
<protein>
    <recommendedName>
        <fullName evidence="3">NIF system FeS cluster assembly NifU C-terminal domain-containing protein</fullName>
    </recommendedName>
</protein>
<dbReference type="SUPFAM" id="SSF117916">
    <property type="entry name" value="Fe-S cluster assembly (FSCA) domain-like"/>
    <property type="match status" value="1"/>
</dbReference>
<evidence type="ECO:0000313" key="2">
    <source>
        <dbReference type="Proteomes" id="UP000807115"/>
    </source>
</evidence>
<dbReference type="AlphaFoldDB" id="A0A921RQW7"/>
<dbReference type="EMBL" id="CM027681">
    <property type="protein sequence ID" value="KAG0544188.1"/>
    <property type="molecule type" value="Genomic_DNA"/>
</dbReference>
<evidence type="ECO:0008006" key="3">
    <source>
        <dbReference type="Google" id="ProtNLM"/>
    </source>
</evidence>
<dbReference type="OMA" id="EIRSARC"/>
<reference evidence="1" key="2">
    <citation type="submission" date="2020-10" db="EMBL/GenBank/DDBJ databases">
        <authorList>
            <person name="Cooper E.A."/>
            <person name="Brenton Z.W."/>
            <person name="Flinn B.S."/>
            <person name="Jenkins J."/>
            <person name="Shu S."/>
            <person name="Flowers D."/>
            <person name="Luo F."/>
            <person name="Wang Y."/>
            <person name="Xia P."/>
            <person name="Barry K."/>
            <person name="Daum C."/>
            <person name="Lipzen A."/>
            <person name="Yoshinaga Y."/>
            <person name="Schmutz J."/>
            <person name="Saski C."/>
            <person name="Vermerris W."/>
            <person name="Kresovich S."/>
        </authorList>
    </citation>
    <scope>NUCLEOTIDE SEQUENCE</scope>
</reference>